<evidence type="ECO:0008006" key="5">
    <source>
        <dbReference type="Google" id="ProtNLM"/>
    </source>
</evidence>
<dbReference type="InterPro" id="IPR011989">
    <property type="entry name" value="ARM-like"/>
</dbReference>
<organism evidence="3 4">
    <name type="scientific">Pirellula staleyi (strain ATCC 27377 / DSM 6068 / ICPB 4128)</name>
    <name type="common">Pirella staleyi</name>
    <dbReference type="NCBI Taxonomy" id="530564"/>
    <lineage>
        <taxon>Bacteria</taxon>
        <taxon>Pseudomonadati</taxon>
        <taxon>Planctomycetota</taxon>
        <taxon>Planctomycetia</taxon>
        <taxon>Pirellulales</taxon>
        <taxon>Pirellulaceae</taxon>
        <taxon>Pirellula</taxon>
    </lineage>
</organism>
<evidence type="ECO:0000313" key="3">
    <source>
        <dbReference type="EMBL" id="ADB16483.1"/>
    </source>
</evidence>
<dbReference type="STRING" id="530564.Psta_1808"/>
<feature type="region of interest" description="Disordered" evidence="1">
    <location>
        <begin position="239"/>
        <end position="261"/>
    </location>
</feature>
<dbReference type="SUPFAM" id="SSF48371">
    <property type="entry name" value="ARM repeat"/>
    <property type="match status" value="1"/>
</dbReference>
<feature type="region of interest" description="Disordered" evidence="1">
    <location>
        <begin position="414"/>
        <end position="469"/>
    </location>
</feature>
<dbReference type="OrthoDB" id="270355at2"/>
<protein>
    <recommendedName>
        <fullName evidence="5">HEAT repeat domain-containing protein</fullName>
    </recommendedName>
</protein>
<sequence precursor="true">MKLSSCQAIALAMMIFVALGCRSAQTAPAAPPGATDLPTSATANGQTIVAIAPPAQACCPQPTLPEKLGITGLFKGIGGLIDRIRNRLGSRFPGLEAKPPVLAITDPANAESSNPAVAAAAGAKAEEDAAAQKVKAIRYLGSLGCGGCYPDVEPALLAALDDCTEAVRYEAVLALRKSGGDPCKNCQKDACCSDKVREKLDKIANGMDDQGCYFEASDRVRRNARLALCYCGGPTSPQMQQTLPQEGPSEEIPPATAPAAGAVSIPKSQVEMVAERIERSVIASKQANTTTGGVNRQVAYDQATGSVTEVRWEQLSARIDQFASRADAAGMMNLVRTHVLTAGGPLPPELTSRALEVARFDWTNAERLVSRPLASALATTQVGGLSLVWEENGRLWMVRVLERRKVNLVQPASYSQPVAPSRDQAAGVSAQPRASAPVGTSAPAPRGTIQAAPASAPAPANGGGVSAADNAAPARAPVVFTTRVVPCNCNQH</sequence>
<evidence type="ECO:0000256" key="1">
    <source>
        <dbReference type="SAM" id="MobiDB-lite"/>
    </source>
</evidence>
<gene>
    <name evidence="3" type="ordered locus">Psta_1808</name>
</gene>
<dbReference type="KEGG" id="psl:Psta_1808"/>
<dbReference type="PROSITE" id="PS51257">
    <property type="entry name" value="PROKAR_LIPOPROTEIN"/>
    <property type="match status" value="1"/>
</dbReference>
<name>D2QZK0_PIRSD</name>
<dbReference type="Gene3D" id="1.25.10.10">
    <property type="entry name" value="Leucine-rich Repeat Variant"/>
    <property type="match status" value="1"/>
</dbReference>
<dbReference type="InterPro" id="IPR016024">
    <property type="entry name" value="ARM-type_fold"/>
</dbReference>
<keyword evidence="2" id="KW-0732">Signal</keyword>
<feature type="signal peptide" evidence="2">
    <location>
        <begin position="1"/>
        <end position="29"/>
    </location>
</feature>
<proteinExistence type="predicted"/>
<keyword evidence="4" id="KW-1185">Reference proteome</keyword>
<evidence type="ECO:0000313" key="4">
    <source>
        <dbReference type="Proteomes" id="UP000001887"/>
    </source>
</evidence>
<accession>D2QZK0</accession>
<feature type="compositionally biased region" description="Low complexity" evidence="1">
    <location>
        <begin position="451"/>
        <end position="469"/>
    </location>
</feature>
<reference evidence="3 4" key="1">
    <citation type="journal article" date="2009" name="Stand. Genomic Sci.">
        <title>Complete genome sequence of Pirellula staleyi type strain (ATCC 27377).</title>
        <authorList>
            <person name="Clum A."/>
            <person name="Tindall B.J."/>
            <person name="Sikorski J."/>
            <person name="Ivanova N."/>
            <person name="Mavrommatis K."/>
            <person name="Lucas S."/>
            <person name="Glavina del Rio T."/>
            <person name="Nolan M."/>
            <person name="Chen F."/>
            <person name="Tice H."/>
            <person name="Pitluck S."/>
            <person name="Cheng J.F."/>
            <person name="Chertkov O."/>
            <person name="Brettin T."/>
            <person name="Han C."/>
            <person name="Detter J.C."/>
            <person name="Kuske C."/>
            <person name="Bruce D."/>
            <person name="Goodwin L."/>
            <person name="Ovchinikova G."/>
            <person name="Pati A."/>
            <person name="Mikhailova N."/>
            <person name="Chen A."/>
            <person name="Palaniappan K."/>
            <person name="Land M."/>
            <person name="Hauser L."/>
            <person name="Chang Y.J."/>
            <person name="Jeffries C.D."/>
            <person name="Chain P."/>
            <person name="Rohde M."/>
            <person name="Goker M."/>
            <person name="Bristow J."/>
            <person name="Eisen J.A."/>
            <person name="Markowitz V."/>
            <person name="Hugenholtz P."/>
            <person name="Kyrpides N.C."/>
            <person name="Klenk H.P."/>
            <person name="Lapidus A."/>
        </authorList>
    </citation>
    <scope>NUCLEOTIDE SEQUENCE [LARGE SCALE GENOMIC DNA]</scope>
    <source>
        <strain evidence="4">ATCC 27377 / DSM 6068 / ICPB 4128</strain>
    </source>
</reference>
<dbReference type="eggNOG" id="COG1413">
    <property type="taxonomic scope" value="Bacteria"/>
</dbReference>
<dbReference type="EMBL" id="CP001848">
    <property type="protein sequence ID" value="ADB16483.1"/>
    <property type="molecule type" value="Genomic_DNA"/>
</dbReference>
<dbReference type="HOGENOM" id="CLU_554174_0_0_0"/>
<dbReference type="AlphaFoldDB" id="D2QZK0"/>
<dbReference type="Proteomes" id="UP000001887">
    <property type="component" value="Chromosome"/>
</dbReference>
<evidence type="ECO:0000256" key="2">
    <source>
        <dbReference type="SAM" id="SignalP"/>
    </source>
</evidence>
<feature type="chain" id="PRO_5003035914" description="HEAT repeat domain-containing protein" evidence="2">
    <location>
        <begin position="30"/>
        <end position="492"/>
    </location>
</feature>